<dbReference type="InterPro" id="IPR000639">
    <property type="entry name" value="Epox_hydrolase-like"/>
</dbReference>
<dbReference type="InterPro" id="IPR029058">
    <property type="entry name" value="AB_hydrolase_fold"/>
</dbReference>
<proteinExistence type="predicted"/>
<evidence type="ECO:0000256" key="1">
    <source>
        <dbReference type="ARBA" id="ARBA00022801"/>
    </source>
</evidence>
<gene>
    <name evidence="3" type="ORF">ACFSJG_26110</name>
</gene>
<dbReference type="EMBL" id="JBHUFB010000022">
    <property type="protein sequence ID" value="MFD1815705.1"/>
    <property type="molecule type" value="Genomic_DNA"/>
</dbReference>
<dbReference type="InterPro" id="IPR000073">
    <property type="entry name" value="AB_hydrolase_1"/>
</dbReference>
<name>A0ABW4PB13_9NOCA</name>
<evidence type="ECO:0000313" key="4">
    <source>
        <dbReference type="Proteomes" id="UP001597286"/>
    </source>
</evidence>
<dbReference type="Proteomes" id="UP001597286">
    <property type="component" value="Unassembled WGS sequence"/>
</dbReference>
<keyword evidence="1 3" id="KW-0378">Hydrolase</keyword>
<dbReference type="Pfam" id="PF00561">
    <property type="entry name" value="Abhydrolase_1"/>
    <property type="match status" value="1"/>
</dbReference>
<dbReference type="PANTHER" id="PTHR43329">
    <property type="entry name" value="EPOXIDE HYDROLASE"/>
    <property type="match status" value="1"/>
</dbReference>
<dbReference type="RefSeq" id="WP_378488161.1">
    <property type="nucleotide sequence ID" value="NZ_JBHUFB010000022.1"/>
</dbReference>
<accession>A0ABW4PB13</accession>
<evidence type="ECO:0000259" key="2">
    <source>
        <dbReference type="Pfam" id="PF00561"/>
    </source>
</evidence>
<reference evidence="4" key="1">
    <citation type="journal article" date="2019" name="Int. J. Syst. Evol. Microbiol.">
        <title>The Global Catalogue of Microorganisms (GCM) 10K type strain sequencing project: providing services to taxonomists for standard genome sequencing and annotation.</title>
        <authorList>
            <consortium name="The Broad Institute Genomics Platform"/>
            <consortium name="The Broad Institute Genome Sequencing Center for Infectious Disease"/>
            <person name="Wu L."/>
            <person name="Ma J."/>
        </authorList>
    </citation>
    <scope>NUCLEOTIDE SEQUENCE [LARGE SCALE GENOMIC DNA]</scope>
    <source>
        <strain evidence="4">DT72</strain>
    </source>
</reference>
<organism evidence="3 4">
    <name type="scientific">Rhodococcus gannanensis</name>
    <dbReference type="NCBI Taxonomy" id="1960308"/>
    <lineage>
        <taxon>Bacteria</taxon>
        <taxon>Bacillati</taxon>
        <taxon>Actinomycetota</taxon>
        <taxon>Actinomycetes</taxon>
        <taxon>Mycobacteriales</taxon>
        <taxon>Nocardiaceae</taxon>
        <taxon>Rhodococcus</taxon>
    </lineage>
</organism>
<evidence type="ECO:0000313" key="3">
    <source>
        <dbReference type="EMBL" id="MFD1815705.1"/>
    </source>
</evidence>
<feature type="domain" description="AB hydrolase-1" evidence="2">
    <location>
        <begin position="33"/>
        <end position="156"/>
    </location>
</feature>
<protein>
    <submittedName>
        <fullName evidence="3">Alpha/beta fold hydrolase</fullName>
    </submittedName>
</protein>
<sequence>MRPEFRSVPVDVESFRFDAWATSTVPESGSSAPVVLLHGFPQSKASWVPVLEVLESENVPAVAFDQRGYSEGARPADVADYTIEKLVADVLGVCDEFGFDRVHLVGHDWGALVAWNVAARRPDRVASLVALSVPHPAAFGWAIEHDPEQREHSAYMQFFREDPNAAALMTADGGAAVRVGFGDVVPPAFVAEHLRVLLQDGAMDAALNWYRAMDGMDDVPPVDVPTTFVWGTEDMAICRAGVDRCRDFVTGDYTLHELPRASHWIPEEHPETVLDAIRKHRSIEGGHRS</sequence>
<dbReference type="SUPFAM" id="SSF53474">
    <property type="entry name" value="alpha/beta-Hydrolases"/>
    <property type="match status" value="1"/>
</dbReference>
<comment type="caution">
    <text evidence="3">The sequence shown here is derived from an EMBL/GenBank/DDBJ whole genome shotgun (WGS) entry which is preliminary data.</text>
</comment>
<dbReference type="PRINTS" id="PR00412">
    <property type="entry name" value="EPOXHYDRLASE"/>
</dbReference>
<dbReference type="GO" id="GO:0016787">
    <property type="term" value="F:hydrolase activity"/>
    <property type="evidence" value="ECO:0007669"/>
    <property type="project" value="UniProtKB-KW"/>
</dbReference>
<keyword evidence="4" id="KW-1185">Reference proteome</keyword>
<dbReference type="Gene3D" id="3.40.50.1820">
    <property type="entry name" value="alpha/beta hydrolase"/>
    <property type="match status" value="1"/>
</dbReference>